<feature type="domain" description="TonB-dependent receptor plug" evidence="15">
    <location>
        <begin position="63"/>
        <end position="160"/>
    </location>
</feature>
<reference evidence="17" key="1">
    <citation type="journal article" date="2019" name="Int. J. Syst. Evol. Microbiol.">
        <title>The Global Catalogue of Microorganisms (GCM) 10K type strain sequencing project: providing services to taxonomists for standard genome sequencing and annotation.</title>
        <authorList>
            <consortium name="The Broad Institute Genomics Platform"/>
            <consortium name="The Broad Institute Genome Sequencing Center for Infectious Disease"/>
            <person name="Wu L."/>
            <person name="Ma J."/>
        </authorList>
    </citation>
    <scope>NUCLEOTIDE SEQUENCE [LARGE SCALE GENOMIC DNA]</scope>
    <source>
        <strain evidence="17">LMG 29894</strain>
    </source>
</reference>
<dbReference type="InterPro" id="IPR036942">
    <property type="entry name" value="Beta-barrel_TonB_sf"/>
</dbReference>
<evidence type="ECO:0000256" key="13">
    <source>
        <dbReference type="SAM" id="SignalP"/>
    </source>
</evidence>
<evidence type="ECO:0000313" key="16">
    <source>
        <dbReference type="EMBL" id="MFC4159175.1"/>
    </source>
</evidence>
<gene>
    <name evidence="16" type="ORF">ACFOW7_07365</name>
</gene>
<dbReference type="InterPro" id="IPR039426">
    <property type="entry name" value="TonB-dep_rcpt-like"/>
</dbReference>
<evidence type="ECO:0000256" key="1">
    <source>
        <dbReference type="ARBA" id="ARBA00004571"/>
    </source>
</evidence>
<keyword evidence="7 10" id="KW-0472">Membrane</keyword>
<dbReference type="PANTHER" id="PTHR40980:SF4">
    <property type="entry name" value="TONB-DEPENDENT RECEPTOR-LIKE BETA-BARREL DOMAIN-CONTAINING PROTEIN"/>
    <property type="match status" value="1"/>
</dbReference>
<dbReference type="RefSeq" id="WP_378162655.1">
    <property type="nucleotide sequence ID" value="NZ_JBHSBU010000001.1"/>
</dbReference>
<feature type="domain" description="TonB-dependent receptor-like beta-barrel" evidence="14">
    <location>
        <begin position="261"/>
        <end position="704"/>
    </location>
</feature>
<protein>
    <submittedName>
        <fullName evidence="16">TonB-dependent receptor plug domain-containing protein</fullName>
    </submittedName>
</protein>
<evidence type="ECO:0000256" key="12">
    <source>
        <dbReference type="SAM" id="MobiDB-lite"/>
    </source>
</evidence>
<feature type="compositionally biased region" description="Pro residues" evidence="12">
    <location>
        <begin position="33"/>
        <end position="45"/>
    </location>
</feature>
<evidence type="ECO:0000256" key="4">
    <source>
        <dbReference type="ARBA" id="ARBA00022452"/>
    </source>
</evidence>
<comment type="similarity">
    <text evidence="2 10 11">Belongs to the TonB-dependent receptor family.</text>
</comment>
<dbReference type="InterPro" id="IPR037066">
    <property type="entry name" value="Plug_dom_sf"/>
</dbReference>
<evidence type="ECO:0000256" key="5">
    <source>
        <dbReference type="ARBA" id="ARBA00022692"/>
    </source>
</evidence>
<feature type="chain" id="PRO_5046084832" evidence="13">
    <location>
        <begin position="29"/>
        <end position="742"/>
    </location>
</feature>
<evidence type="ECO:0000256" key="6">
    <source>
        <dbReference type="ARBA" id="ARBA00023077"/>
    </source>
</evidence>
<dbReference type="Gene3D" id="2.40.170.20">
    <property type="entry name" value="TonB-dependent receptor, beta-barrel domain"/>
    <property type="match status" value="1"/>
</dbReference>
<keyword evidence="9 10" id="KW-0998">Cell outer membrane</keyword>
<dbReference type="SUPFAM" id="SSF56935">
    <property type="entry name" value="Porins"/>
    <property type="match status" value="1"/>
</dbReference>
<dbReference type="Pfam" id="PF07715">
    <property type="entry name" value="Plug"/>
    <property type="match status" value="1"/>
</dbReference>
<evidence type="ECO:0000313" key="17">
    <source>
        <dbReference type="Proteomes" id="UP001595791"/>
    </source>
</evidence>
<evidence type="ECO:0000256" key="7">
    <source>
        <dbReference type="ARBA" id="ARBA00023136"/>
    </source>
</evidence>
<keyword evidence="4 10" id="KW-1134">Transmembrane beta strand</keyword>
<dbReference type="Proteomes" id="UP001595791">
    <property type="component" value="Unassembled WGS sequence"/>
</dbReference>
<comment type="caution">
    <text evidence="16">The sequence shown here is derived from an EMBL/GenBank/DDBJ whole genome shotgun (WGS) entry which is preliminary data.</text>
</comment>
<comment type="subcellular location">
    <subcellularLocation>
        <location evidence="1 10">Cell outer membrane</location>
        <topology evidence="1 10">Multi-pass membrane protein</topology>
    </subcellularLocation>
</comment>
<evidence type="ECO:0000256" key="8">
    <source>
        <dbReference type="ARBA" id="ARBA00023170"/>
    </source>
</evidence>
<keyword evidence="6 11" id="KW-0798">TonB box</keyword>
<evidence type="ECO:0000256" key="2">
    <source>
        <dbReference type="ARBA" id="ARBA00009810"/>
    </source>
</evidence>
<dbReference type="InterPro" id="IPR000531">
    <property type="entry name" value="Beta-barrel_TonB"/>
</dbReference>
<feature type="region of interest" description="Disordered" evidence="12">
    <location>
        <begin position="398"/>
        <end position="420"/>
    </location>
</feature>
<proteinExistence type="inferred from homology"/>
<sequence length="742" mass="82781">MLFDFRTKQLGAMLAGAWAVAAWSPALADSTPQPAPSAAPVPAQHPQPADKVQVSGRNDLRQRSTASKIVVGREEILSFGDHSMAEVLNRLPGISLSGEPGRNREVRMRGLGGGYTQILVNGDPAPAGFSLDTLAPDLVERIEVLRAATAEHGARAIAGTINIVLKSVVRKTEREIKAGISREGRRYSPHLAAQLADRAGALSYLVALTAAQNRSLRTSEVEDEVFSRSGQLLARSVTGRERNTRADTFNLSPRLTWRLDDDSQLVVRAYLDHYRDFLIGQDRSRIESGQPLDYLGNALRQGTLLQTLRSDLAWNTVFANDSKLDLKLGGTLHRRDIDGQRLADGLDGRPALDRQVRSKADDKSISTGGKYTVPLAEQHGLGLGWELEASQRKERREQIDLESPDLYDPQRPTLRTASGERYTSRVRRTALYLQDEWDITPAWSTYLGVRWEEIRTRSISDFSPAIRHRSQVWSPSLQVLWRVSGQAKDQLRFAVSRTYKAPTTGNLMNIRALSLNNSPTATDNQGNPDLRPELAWGADLAYEHYFGKTGFISASLFARQIDDVIGSQLYHDQGRWVTLPVNIGKADVYGVELESKFQLKDLIQTQTELEIKANLSRNWSWLRSIPGPDNRLDRQVPLTANLGLDYRFAKLPWRVGGNFNFQASSHNRLSSSQTVVVSARRALDLFALWQIDPKTRLRLSLSNLLHPTSRVAVEYADEAGSSRQTTDQRSRAIGRVMFEIKL</sequence>
<dbReference type="EMBL" id="JBHSBU010000001">
    <property type="protein sequence ID" value="MFC4159175.1"/>
    <property type="molecule type" value="Genomic_DNA"/>
</dbReference>
<keyword evidence="5 10" id="KW-0812">Transmembrane</keyword>
<evidence type="ECO:0000256" key="9">
    <source>
        <dbReference type="ARBA" id="ARBA00023237"/>
    </source>
</evidence>
<keyword evidence="8 16" id="KW-0675">Receptor</keyword>
<dbReference type="InterPro" id="IPR012910">
    <property type="entry name" value="Plug_dom"/>
</dbReference>
<evidence type="ECO:0000259" key="15">
    <source>
        <dbReference type="Pfam" id="PF07715"/>
    </source>
</evidence>
<organism evidence="16 17">
    <name type="scientific">Chitinimonas lacunae</name>
    <dbReference type="NCBI Taxonomy" id="1963018"/>
    <lineage>
        <taxon>Bacteria</taxon>
        <taxon>Pseudomonadati</taxon>
        <taxon>Pseudomonadota</taxon>
        <taxon>Betaproteobacteria</taxon>
        <taxon>Neisseriales</taxon>
        <taxon>Chitinibacteraceae</taxon>
        <taxon>Chitinimonas</taxon>
    </lineage>
</organism>
<feature type="region of interest" description="Disordered" evidence="12">
    <location>
        <begin position="29"/>
        <end position="65"/>
    </location>
</feature>
<keyword evidence="3 10" id="KW-0813">Transport</keyword>
<keyword evidence="17" id="KW-1185">Reference proteome</keyword>
<name>A0ABV8MQK7_9NEIS</name>
<dbReference type="Gene3D" id="2.170.130.10">
    <property type="entry name" value="TonB-dependent receptor, plug domain"/>
    <property type="match status" value="1"/>
</dbReference>
<accession>A0ABV8MQK7</accession>
<dbReference type="PROSITE" id="PS52016">
    <property type="entry name" value="TONB_DEPENDENT_REC_3"/>
    <property type="match status" value="1"/>
</dbReference>
<evidence type="ECO:0000256" key="3">
    <source>
        <dbReference type="ARBA" id="ARBA00022448"/>
    </source>
</evidence>
<dbReference type="Pfam" id="PF00593">
    <property type="entry name" value="TonB_dep_Rec_b-barrel"/>
    <property type="match status" value="1"/>
</dbReference>
<feature type="signal peptide" evidence="13">
    <location>
        <begin position="1"/>
        <end position="28"/>
    </location>
</feature>
<evidence type="ECO:0000256" key="11">
    <source>
        <dbReference type="RuleBase" id="RU003357"/>
    </source>
</evidence>
<dbReference type="CDD" id="cd01347">
    <property type="entry name" value="ligand_gated_channel"/>
    <property type="match status" value="1"/>
</dbReference>
<evidence type="ECO:0000259" key="14">
    <source>
        <dbReference type="Pfam" id="PF00593"/>
    </source>
</evidence>
<evidence type="ECO:0000256" key="10">
    <source>
        <dbReference type="PROSITE-ProRule" id="PRU01360"/>
    </source>
</evidence>
<dbReference type="PANTHER" id="PTHR40980">
    <property type="entry name" value="PLUG DOMAIN-CONTAINING PROTEIN"/>
    <property type="match status" value="1"/>
</dbReference>
<keyword evidence="13" id="KW-0732">Signal</keyword>